<dbReference type="GO" id="GO:0006508">
    <property type="term" value="P:proteolysis"/>
    <property type="evidence" value="ECO:0007669"/>
    <property type="project" value="InterPro"/>
</dbReference>
<dbReference type="AlphaFoldDB" id="A0A0V0J4P2"/>
<protein>
    <recommendedName>
        <fullName evidence="2">Peptidase A2 domain-containing protein</fullName>
    </recommendedName>
</protein>
<sequence>LPLRFPTHNPGCPYCAAYGPHARHCGHNSPRKSPFVNSTHVYQTSPVSAFTVPLHIDNHTVHALVDTGANVSLVAPLNLPQHLLSQIEPLPTPQNLRAANGTSIPISGTITLQVVVNDSHVTHDFLVTPSSSWPLTTHDYIVYARDRRLSLAPHTNLAAPATSCNDPDLGYNAVLSATAFNPTPLDEILPPPSQ</sequence>
<proteinExistence type="predicted"/>
<dbReference type="InterPro" id="IPR001969">
    <property type="entry name" value="Aspartic_peptidase_AS"/>
</dbReference>
<name>A0A0V0J4P2_SCHSO</name>
<dbReference type="CDD" id="cd00303">
    <property type="entry name" value="retropepsin_like"/>
    <property type="match status" value="1"/>
</dbReference>
<organism evidence="3">
    <name type="scientific">Schistocephalus solidus</name>
    <name type="common">Tapeworm</name>
    <dbReference type="NCBI Taxonomy" id="70667"/>
    <lineage>
        <taxon>Eukaryota</taxon>
        <taxon>Metazoa</taxon>
        <taxon>Spiralia</taxon>
        <taxon>Lophotrochozoa</taxon>
        <taxon>Platyhelminthes</taxon>
        <taxon>Cestoda</taxon>
        <taxon>Eucestoda</taxon>
        <taxon>Diphyllobothriidea</taxon>
        <taxon>Diphyllobothriidae</taxon>
        <taxon>Schistocephalus</taxon>
    </lineage>
</organism>
<dbReference type="Gene3D" id="2.40.70.10">
    <property type="entry name" value="Acid Proteases"/>
    <property type="match status" value="1"/>
</dbReference>
<accession>A0A0V0J4P2</accession>
<dbReference type="GO" id="GO:0004190">
    <property type="term" value="F:aspartic-type endopeptidase activity"/>
    <property type="evidence" value="ECO:0007669"/>
    <property type="project" value="InterPro"/>
</dbReference>
<dbReference type="InterPro" id="IPR001995">
    <property type="entry name" value="Peptidase_A2_cat"/>
</dbReference>
<dbReference type="PROSITE" id="PS50175">
    <property type="entry name" value="ASP_PROT_RETROV"/>
    <property type="match status" value="1"/>
</dbReference>
<gene>
    <name evidence="3" type="ORF">TR165148</name>
</gene>
<evidence type="ECO:0000313" key="3">
    <source>
        <dbReference type="EMBL" id="JAP60132.1"/>
    </source>
</evidence>
<keyword evidence="1" id="KW-0378">Hydrolase</keyword>
<dbReference type="EMBL" id="GEEE01003093">
    <property type="protein sequence ID" value="JAP60132.1"/>
    <property type="molecule type" value="Transcribed_RNA"/>
</dbReference>
<evidence type="ECO:0000259" key="2">
    <source>
        <dbReference type="PROSITE" id="PS50175"/>
    </source>
</evidence>
<reference evidence="3" key="1">
    <citation type="submission" date="2016-01" db="EMBL/GenBank/DDBJ databases">
        <title>Reference transcriptome for the parasite Schistocephalus solidus: insights into the molecular evolution of parasitism.</title>
        <authorList>
            <person name="Hebert F.O."/>
            <person name="Grambauer S."/>
            <person name="Barber I."/>
            <person name="Landry C.R."/>
            <person name="Aubin-Horth N."/>
        </authorList>
    </citation>
    <scope>NUCLEOTIDE SEQUENCE</scope>
</reference>
<dbReference type="PROSITE" id="PS00141">
    <property type="entry name" value="ASP_PROTEASE"/>
    <property type="match status" value="1"/>
</dbReference>
<feature type="non-terminal residue" evidence="3">
    <location>
        <position position="1"/>
    </location>
</feature>
<evidence type="ECO:0000256" key="1">
    <source>
        <dbReference type="ARBA" id="ARBA00022801"/>
    </source>
</evidence>
<dbReference type="SUPFAM" id="SSF50630">
    <property type="entry name" value="Acid proteases"/>
    <property type="match status" value="1"/>
</dbReference>
<feature type="domain" description="Peptidase A2" evidence="2">
    <location>
        <begin position="61"/>
        <end position="147"/>
    </location>
</feature>
<dbReference type="InterPro" id="IPR021109">
    <property type="entry name" value="Peptidase_aspartic_dom_sf"/>
</dbReference>